<protein>
    <submittedName>
        <fullName evidence="3">Uncharacterized protein</fullName>
    </submittedName>
</protein>
<reference evidence="3 4" key="1">
    <citation type="submission" date="2019-02" db="EMBL/GenBank/DDBJ databases">
        <title>Deep-cultivation of Planctomycetes and their phenomic and genomic characterization uncovers novel biology.</title>
        <authorList>
            <person name="Wiegand S."/>
            <person name="Jogler M."/>
            <person name="Boedeker C."/>
            <person name="Pinto D."/>
            <person name="Vollmers J."/>
            <person name="Rivas-Marin E."/>
            <person name="Kohn T."/>
            <person name="Peeters S.H."/>
            <person name="Heuer A."/>
            <person name="Rast P."/>
            <person name="Oberbeckmann S."/>
            <person name="Bunk B."/>
            <person name="Jeske O."/>
            <person name="Meyerdierks A."/>
            <person name="Storesund J.E."/>
            <person name="Kallscheuer N."/>
            <person name="Luecker S."/>
            <person name="Lage O.M."/>
            <person name="Pohl T."/>
            <person name="Merkel B.J."/>
            <person name="Hornburger P."/>
            <person name="Mueller R.-W."/>
            <person name="Bruemmer F."/>
            <person name="Labrenz M."/>
            <person name="Spormann A.M."/>
            <person name="Op den Camp H."/>
            <person name="Overmann J."/>
            <person name="Amann R."/>
            <person name="Jetten M.S.M."/>
            <person name="Mascher T."/>
            <person name="Medema M.H."/>
            <person name="Devos D.P."/>
            <person name="Kaster A.-K."/>
            <person name="Ovreas L."/>
            <person name="Rohde M."/>
            <person name="Galperin M.Y."/>
            <person name="Jogler C."/>
        </authorList>
    </citation>
    <scope>NUCLEOTIDE SEQUENCE [LARGE SCALE GENOMIC DNA]</scope>
    <source>
        <strain evidence="3 4">Pla85_3_4</strain>
    </source>
</reference>
<dbReference type="OrthoDB" id="280450at2"/>
<feature type="chain" id="PRO_5021821406" evidence="2">
    <location>
        <begin position="29"/>
        <end position="243"/>
    </location>
</feature>
<dbReference type="Proteomes" id="UP000317648">
    <property type="component" value="Chromosome"/>
</dbReference>
<dbReference type="AlphaFoldDB" id="A0A518DZT1"/>
<name>A0A518DZT1_9BACT</name>
<dbReference type="KEGG" id="lcre:Pla8534_51670"/>
<evidence type="ECO:0000256" key="2">
    <source>
        <dbReference type="SAM" id="SignalP"/>
    </source>
</evidence>
<evidence type="ECO:0000313" key="4">
    <source>
        <dbReference type="Proteomes" id="UP000317648"/>
    </source>
</evidence>
<feature type="compositionally biased region" description="Low complexity" evidence="1">
    <location>
        <begin position="214"/>
        <end position="243"/>
    </location>
</feature>
<evidence type="ECO:0000313" key="3">
    <source>
        <dbReference type="EMBL" id="QDU97321.1"/>
    </source>
</evidence>
<organism evidence="3 4">
    <name type="scientific">Lignipirellula cremea</name>
    <dbReference type="NCBI Taxonomy" id="2528010"/>
    <lineage>
        <taxon>Bacteria</taxon>
        <taxon>Pseudomonadati</taxon>
        <taxon>Planctomycetota</taxon>
        <taxon>Planctomycetia</taxon>
        <taxon>Pirellulales</taxon>
        <taxon>Pirellulaceae</taxon>
        <taxon>Lignipirellula</taxon>
    </lineage>
</organism>
<feature type="region of interest" description="Disordered" evidence="1">
    <location>
        <begin position="209"/>
        <end position="243"/>
    </location>
</feature>
<feature type="signal peptide" evidence="2">
    <location>
        <begin position="1"/>
        <end position="28"/>
    </location>
</feature>
<dbReference type="RefSeq" id="WP_145056106.1">
    <property type="nucleotide sequence ID" value="NZ_CP036433.1"/>
</dbReference>
<evidence type="ECO:0000256" key="1">
    <source>
        <dbReference type="SAM" id="MobiDB-lite"/>
    </source>
</evidence>
<proteinExistence type="predicted"/>
<accession>A0A518DZT1</accession>
<dbReference type="EMBL" id="CP036433">
    <property type="protein sequence ID" value="QDU97321.1"/>
    <property type="molecule type" value="Genomic_DNA"/>
</dbReference>
<keyword evidence="2" id="KW-0732">Signal</keyword>
<sequence precursor="true">MTASVNKSLARALVVGLAGCLLAAPALADTLRLANGDSVTGKVLSIDAEQVQLESDVLGKLTIPRAKIASIHFGDAPPAAAPAQAAPADLKVPKLPAITAEQKKYLEEQTRKTGATPADVLKQLQSGGVDPNAVDEITRNLPGFAAPEVQEYFNNTLGGLQSGQLNIGDIRKDAVKARDQIKELQEELGPEAAALNGYLGILENFIRKTESEAEPQPKAAPQSSSPKSSAPKSKTPPKTAGPK</sequence>
<gene>
    <name evidence="3" type="ORF">Pla8534_51670</name>
</gene>
<keyword evidence="4" id="KW-1185">Reference proteome</keyword>